<dbReference type="Pfam" id="PF20426">
    <property type="entry name" value="NBCH_WD40"/>
    <property type="match status" value="1"/>
</dbReference>
<feature type="repeat" description="WD" evidence="3">
    <location>
        <begin position="697"/>
        <end position="738"/>
    </location>
</feature>
<dbReference type="PROSITE" id="PS51783">
    <property type="entry name" value="PH_BEACH"/>
    <property type="match status" value="1"/>
</dbReference>
<dbReference type="PANTHER" id="PTHR13743:SF112">
    <property type="entry name" value="BEACH DOMAIN-CONTAINING PROTEIN"/>
    <property type="match status" value="1"/>
</dbReference>
<dbReference type="GeneID" id="5891434"/>
<evidence type="ECO:0008006" key="9">
    <source>
        <dbReference type="Google" id="ProtNLM"/>
    </source>
</evidence>
<feature type="domain" description="BEACH" evidence="5">
    <location>
        <begin position="188"/>
        <end position="479"/>
    </location>
</feature>
<evidence type="ECO:0000256" key="3">
    <source>
        <dbReference type="PROSITE-ProRule" id="PRU00221"/>
    </source>
</evidence>
<dbReference type="SUPFAM" id="SSF81837">
    <property type="entry name" value="BEACH domain"/>
    <property type="match status" value="1"/>
</dbReference>
<dbReference type="PROSITE" id="PS50082">
    <property type="entry name" value="WD_REPEATS_2"/>
    <property type="match status" value="2"/>
</dbReference>
<feature type="region of interest" description="Disordered" evidence="4">
    <location>
        <begin position="468"/>
        <end position="487"/>
    </location>
</feature>
<reference evidence="7 8" key="1">
    <citation type="journal article" date="2008" name="Nature">
        <title>The genome of the choanoflagellate Monosiga brevicollis and the origin of metazoans.</title>
        <authorList>
            <consortium name="JGI Sequencing"/>
            <person name="King N."/>
            <person name="Westbrook M.J."/>
            <person name="Young S.L."/>
            <person name="Kuo A."/>
            <person name="Abedin M."/>
            <person name="Chapman J."/>
            <person name="Fairclough S."/>
            <person name="Hellsten U."/>
            <person name="Isogai Y."/>
            <person name="Letunic I."/>
            <person name="Marr M."/>
            <person name="Pincus D."/>
            <person name="Putnam N."/>
            <person name="Rokas A."/>
            <person name="Wright K.J."/>
            <person name="Zuzow R."/>
            <person name="Dirks W."/>
            <person name="Good M."/>
            <person name="Goodstein D."/>
            <person name="Lemons D."/>
            <person name="Li W."/>
            <person name="Lyons J.B."/>
            <person name="Morris A."/>
            <person name="Nichols S."/>
            <person name="Richter D.J."/>
            <person name="Salamov A."/>
            <person name="Bork P."/>
            <person name="Lim W.A."/>
            <person name="Manning G."/>
            <person name="Miller W.T."/>
            <person name="McGinnis W."/>
            <person name="Shapiro H."/>
            <person name="Tjian R."/>
            <person name="Grigoriev I.V."/>
            <person name="Rokhsar D."/>
        </authorList>
    </citation>
    <scope>NUCLEOTIDE SEQUENCE [LARGE SCALE GENOMIC DNA]</scope>
    <source>
        <strain evidence="8">MX1 / ATCC 50154</strain>
    </source>
</reference>
<feature type="region of interest" description="Disordered" evidence="4">
    <location>
        <begin position="1"/>
        <end position="23"/>
    </location>
</feature>
<dbReference type="AlphaFoldDB" id="A9V098"/>
<dbReference type="InterPro" id="IPR015943">
    <property type="entry name" value="WD40/YVTN_repeat-like_dom_sf"/>
</dbReference>
<dbReference type="InterPro" id="IPR001680">
    <property type="entry name" value="WD40_rpt"/>
</dbReference>
<dbReference type="InterPro" id="IPR011993">
    <property type="entry name" value="PH-like_dom_sf"/>
</dbReference>
<evidence type="ECO:0000259" key="5">
    <source>
        <dbReference type="PROSITE" id="PS50197"/>
    </source>
</evidence>
<dbReference type="Gene3D" id="2.130.10.10">
    <property type="entry name" value="YVTN repeat-like/Quinoprotein amine dehydrogenase"/>
    <property type="match status" value="1"/>
</dbReference>
<accession>A9V098</accession>
<feature type="repeat" description="WD" evidence="3">
    <location>
        <begin position="631"/>
        <end position="672"/>
    </location>
</feature>
<dbReference type="PROSITE" id="PS50294">
    <property type="entry name" value="WD_REPEATS_REGION"/>
    <property type="match status" value="1"/>
</dbReference>
<dbReference type="SMART" id="SM00320">
    <property type="entry name" value="WD40"/>
    <property type="match status" value="2"/>
</dbReference>
<dbReference type="RefSeq" id="XP_001746225.1">
    <property type="nucleotide sequence ID" value="XM_001746173.1"/>
</dbReference>
<keyword evidence="2" id="KW-0677">Repeat</keyword>
<dbReference type="Gene3D" id="1.10.1540.10">
    <property type="entry name" value="BEACH domain"/>
    <property type="match status" value="1"/>
</dbReference>
<keyword evidence="1 3" id="KW-0853">WD repeat</keyword>
<dbReference type="FunFam" id="1.10.1540.10:FF:000001">
    <property type="entry name" value="neurobeachin isoform X1"/>
    <property type="match status" value="1"/>
</dbReference>
<dbReference type="EMBL" id="CH991552">
    <property type="protein sequence ID" value="EDQ89120.1"/>
    <property type="molecule type" value="Genomic_DNA"/>
</dbReference>
<dbReference type="Gene3D" id="2.30.29.30">
    <property type="entry name" value="Pleckstrin-homology domain (PH domain)/Phosphotyrosine-binding domain (PTB)"/>
    <property type="match status" value="1"/>
</dbReference>
<keyword evidence="8" id="KW-1185">Reference proteome</keyword>
<dbReference type="InterPro" id="IPR036322">
    <property type="entry name" value="WD40_repeat_dom_sf"/>
</dbReference>
<dbReference type="OMA" id="DANDRTC"/>
<evidence type="ECO:0000256" key="4">
    <source>
        <dbReference type="SAM" id="MobiDB-lite"/>
    </source>
</evidence>
<dbReference type="SUPFAM" id="SSF50729">
    <property type="entry name" value="PH domain-like"/>
    <property type="match status" value="1"/>
</dbReference>
<dbReference type="CDD" id="cd01201">
    <property type="entry name" value="PH_BEACH"/>
    <property type="match status" value="1"/>
</dbReference>
<dbReference type="InterPro" id="IPR046851">
    <property type="entry name" value="NBCH_WD40"/>
</dbReference>
<dbReference type="eggNOG" id="KOG1787">
    <property type="taxonomic scope" value="Eukaryota"/>
</dbReference>
<evidence type="ECO:0000259" key="6">
    <source>
        <dbReference type="PROSITE" id="PS51783"/>
    </source>
</evidence>
<dbReference type="InterPro" id="IPR000409">
    <property type="entry name" value="BEACH_dom"/>
</dbReference>
<gene>
    <name evidence="7" type="ORF">MONBRDRAFT_8517</name>
</gene>
<dbReference type="InterPro" id="IPR023362">
    <property type="entry name" value="PH-BEACH_dom"/>
</dbReference>
<proteinExistence type="predicted"/>
<evidence type="ECO:0000313" key="7">
    <source>
        <dbReference type="EMBL" id="EDQ89120.1"/>
    </source>
</evidence>
<dbReference type="Pfam" id="PF14844">
    <property type="entry name" value="PH_BEACH"/>
    <property type="match status" value="1"/>
</dbReference>
<dbReference type="SUPFAM" id="SSF50978">
    <property type="entry name" value="WD40 repeat-like"/>
    <property type="match status" value="1"/>
</dbReference>
<dbReference type="InterPro" id="IPR036372">
    <property type="entry name" value="BEACH_dom_sf"/>
</dbReference>
<protein>
    <recommendedName>
        <fullName evidence="9">BEACH domain-containing protein</fullName>
    </recommendedName>
</protein>
<organism evidence="7 8">
    <name type="scientific">Monosiga brevicollis</name>
    <name type="common">Choanoflagellate</name>
    <dbReference type="NCBI Taxonomy" id="81824"/>
    <lineage>
        <taxon>Eukaryota</taxon>
        <taxon>Choanoflagellata</taxon>
        <taxon>Craspedida</taxon>
        <taxon>Salpingoecidae</taxon>
        <taxon>Monosiga</taxon>
    </lineage>
</organism>
<dbReference type="InParanoid" id="A9V098"/>
<dbReference type="KEGG" id="mbr:MONBRDRAFT_8517"/>
<dbReference type="CDD" id="cd06071">
    <property type="entry name" value="Beach"/>
    <property type="match status" value="1"/>
</dbReference>
<dbReference type="Proteomes" id="UP000001357">
    <property type="component" value="Unassembled WGS sequence"/>
</dbReference>
<dbReference type="SMART" id="SM01026">
    <property type="entry name" value="Beach"/>
    <property type="match status" value="1"/>
</dbReference>
<name>A9V098_MONBE</name>
<evidence type="ECO:0000313" key="8">
    <source>
        <dbReference type="Proteomes" id="UP000001357"/>
    </source>
</evidence>
<feature type="domain" description="BEACH-type PH" evidence="6">
    <location>
        <begin position="70"/>
        <end position="174"/>
    </location>
</feature>
<dbReference type="Pfam" id="PF02138">
    <property type="entry name" value="Beach"/>
    <property type="match status" value="1"/>
</dbReference>
<dbReference type="PANTHER" id="PTHR13743">
    <property type="entry name" value="BEIGE/BEACH-RELATED"/>
    <property type="match status" value="1"/>
</dbReference>
<evidence type="ECO:0000256" key="2">
    <source>
        <dbReference type="ARBA" id="ARBA00022737"/>
    </source>
</evidence>
<dbReference type="InterPro" id="IPR050865">
    <property type="entry name" value="BEACH_Domain"/>
</dbReference>
<dbReference type="PROSITE" id="PS50197">
    <property type="entry name" value="BEACH"/>
    <property type="match status" value="1"/>
</dbReference>
<evidence type="ECO:0000256" key="1">
    <source>
        <dbReference type="ARBA" id="ARBA00022574"/>
    </source>
</evidence>
<sequence length="759" mass="84900">MRLRQAPLHNFSNHEKAASQRDNATSLLSPKTFDFDRRESVSRLSHAKSKQTEQELKRFTSSVPDHIESQGTEVPLFSSTCRMVCLMDTMRGIFAINRTSIMFHAELRDLEALPIAVGEDMPADFQWPITQLREVHLRRYNLRSTALELFFIDQTNFFFDFDEGMRDQVHQVLISLKPPRLTFGARMIAPGALLTESGLTERWCRRQISNFDYLMMLNTIAGRSFNDLNQYPVFPWILADYSSDMLDLSDPATFRDLTKPVGALNARRADQVKMMFDDFVDPSGLVAKFHYGTHYSNAAGVLHYLIRMEPFTSLHINLQSGKFDHADRQFISFSTTYQSIVDGTGDVKELIPDLFCLPESLMNREGFDLGCLQNGQRVHHVDLPPWARSPFDFIQKHRAALESEHVSQQLHHWIDLIFGYKQRGKAAEEALNVFYYTSYEGAIDLSKCETEAEVRAQEGMVREFGQTPSQLLTSPHPARMGKAEDLDRSRLSNDLQVGSSALFEDLKHLKAYFVAQTVTNVPIVVAPPRTGNAKSWLTRGLVQRLVTLSNNGAIAVHGWVNGPQGLPELEPDTTPAAKQLSDLRAWLEPGNTLSNNNVDLTRDSQFALVGGSWDHHLKLISVATRRVVYSARGHRDIISCVALDANDRTCASGCVDGTVMVWTLHRFKATASGAASALGMHNNGGMACVLAGPHHTLVGHDGPITALCLQEELDLLLTAAGDATCNLYSIRQGLYLRTLDFRALKPALHPIGCLGDLVF</sequence>